<evidence type="ECO:0000313" key="2">
    <source>
        <dbReference type="EMBL" id="REE97647.1"/>
    </source>
</evidence>
<evidence type="ECO:0000259" key="1">
    <source>
        <dbReference type="Pfam" id="PF01370"/>
    </source>
</evidence>
<dbReference type="RefSeq" id="WP_116023112.1">
    <property type="nucleotide sequence ID" value="NZ_QTTT01000001.1"/>
</dbReference>
<feature type="domain" description="NAD-dependent epimerase/dehydratase" evidence="1">
    <location>
        <begin position="6"/>
        <end position="207"/>
    </location>
</feature>
<dbReference type="OrthoDB" id="8205493at2"/>
<dbReference type="AlphaFoldDB" id="A0A3D9SPV6"/>
<dbReference type="Proteomes" id="UP000256661">
    <property type="component" value="Unassembled WGS sequence"/>
</dbReference>
<dbReference type="SUPFAM" id="SSF51735">
    <property type="entry name" value="NAD(P)-binding Rossmann-fold domains"/>
    <property type="match status" value="1"/>
</dbReference>
<dbReference type="EMBL" id="QTTT01000001">
    <property type="protein sequence ID" value="REE97647.1"/>
    <property type="molecule type" value="Genomic_DNA"/>
</dbReference>
<reference evidence="2 3" key="1">
    <citation type="submission" date="2018-08" db="EMBL/GenBank/DDBJ databases">
        <title>Sequencing the genomes of 1000 actinobacteria strains.</title>
        <authorList>
            <person name="Klenk H.-P."/>
        </authorList>
    </citation>
    <scope>NUCLEOTIDE SEQUENCE [LARGE SCALE GENOMIC DNA]</scope>
    <source>
        <strain evidence="2 3">DSM 43927</strain>
    </source>
</reference>
<keyword evidence="3" id="KW-1185">Reference proteome</keyword>
<gene>
    <name evidence="2" type="ORF">DFJ69_3121</name>
</gene>
<dbReference type="Gene3D" id="3.40.50.720">
    <property type="entry name" value="NAD(P)-binding Rossmann-like Domain"/>
    <property type="match status" value="1"/>
</dbReference>
<name>A0A3D9SPV6_9ACTN</name>
<accession>A0A3D9SPV6</accession>
<evidence type="ECO:0000313" key="3">
    <source>
        <dbReference type="Proteomes" id="UP000256661"/>
    </source>
</evidence>
<sequence length="307" mass="32350">MALHVILGAGTTGTATARLLADSGDRVRLVSRRGSGPDHPAIERVAADAGDTDRLTELARGADTLVNCAMPPYDRWPELWPPLAASVLTAAERTGAGYVMLGNLYGYGPVDGPFTEDLPMRPTTAKGGVRAKMWEDALAAHEAGRARVTEVRASDFVGAGAGSLFNFLVTASVLAGEPAVYPGSVAVPHAWSYTGDVARALAAAALDDRSWGRAWHVPSASEASVREVAVRLAEVTDSPAPRVEAMTDDEFSAFAAENPFLAEVAEMLYLYDRPCRVDSTDAERILGLKPTSLDDALTEMAGAPLSV</sequence>
<dbReference type="InterPro" id="IPR001509">
    <property type="entry name" value="Epimerase_deHydtase"/>
</dbReference>
<organism evidence="2 3">
    <name type="scientific">Thermomonospora umbrina</name>
    <dbReference type="NCBI Taxonomy" id="111806"/>
    <lineage>
        <taxon>Bacteria</taxon>
        <taxon>Bacillati</taxon>
        <taxon>Actinomycetota</taxon>
        <taxon>Actinomycetes</taxon>
        <taxon>Streptosporangiales</taxon>
        <taxon>Thermomonosporaceae</taxon>
        <taxon>Thermomonospora</taxon>
    </lineage>
</organism>
<comment type="caution">
    <text evidence="2">The sequence shown here is derived from an EMBL/GenBank/DDBJ whole genome shotgun (WGS) entry which is preliminary data.</text>
</comment>
<dbReference type="InterPro" id="IPR036291">
    <property type="entry name" value="NAD(P)-bd_dom_sf"/>
</dbReference>
<proteinExistence type="predicted"/>
<protein>
    <submittedName>
        <fullName evidence="2">Nucleoside-diphosphate-sugar epimerase</fullName>
    </submittedName>
</protein>
<dbReference type="Pfam" id="PF01370">
    <property type="entry name" value="Epimerase"/>
    <property type="match status" value="1"/>
</dbReference>